<dbReference type="InterPro" id="IPR016161">
    <property type="entry name" value="Ald_DH/histidinol_DH"/>
</dbReference>
<dbReference type="PANTHER" id="PTHR42804">
    <property type="entry name" value="ALDEHYDE DEHYDROGENASE"/>
    <property type="match status" value="1"/>
</dbReference>
<dbReference type="PROSITE" id="PS00070">
    <property type="entry name" value="ALDEHYDE_DEHYDR_CYS"/>
    <property type="match status" value="1"/>
</dbReference>
<dbReference type="PANTHER" id="PTHR42804:SF1">
    <property type="entry name" value="ALDEHYDE DEHYDROGENASE-RELATED"/>
    <property type="match status" value="1"/>
</dbReference>
<reference evidence="7" key="1">
    <citation type="submission" date="2023-10" db="EMBL/GenBank/DDBJ databases">
        <authorList>
            <person name="Chen Y."/>
            <person name="Shah S."/>
            <person name="Dougan E. K."/>
            <person name="Thang M."/>
            <person name="Chan C."/>
        </authorList>
    </citation>
    <scope>NUCLEOTIDE SEQUENCE [LARGE SCALE GENOMIC DNA]</scope>
</reference>
<keyword evidence="1 5" id="KW-0560">Oxidoreductase</keyword>
<name>A0ABN9YAG8_9DINO</name>
<evidence type="ECO:0000313" key="7">
    <source>
        <dbReference type="EMBL" id="CAK0908321.1"/>
    </source>
</evidence>
<evidence type="ECO:0000256" key="3">
    <source>
        <dbReference type="ARBA" id="ARBA00049194"/>
    </source>
</evidence>
<accession>A0ABN9YAG8</accession>
<dbReference type="InterPro" id="IPR016162">
    <property type="entry name" value="Ald_DH_N"/>
</dbReference>
<gene>
    <name evidence="7" type="ORF">PCOR1329_LOCUS83026</name>
</gene>
<dbReference type="InterPro" id="IPR016163">
    <property type="entry name" value="Ald_DH_C"/>
</dbReference>
<dbReference type="InterPro" id="IPR015590">
    <property type="entry name" value="Aldehyde_DH_dom"/>
</dbReference>
<feature type="active site" evidence="4">
    <location>
        <position position="64"/>
    </location>
</feature>
<proteinExistence type="inferred from homology"/>
<dbReference type="Pfam" id="PF00171">
    <property type="entry name" value="Aldedh"/>
    <property type="match status" value="1"/>
</dbReference>
<sequence>MPELPNTGRRVLFHDARALPDGGSTGQALIDHPLLDKVSFTGSCAAGRRMLEASASKLRPTSLELGGKSAFIVFDDAEQYLDAVVDWAMLGIFCNAGQVCCATSRLLVQEGIEPQLTSRLLAAAGKIRVGDPLAEGTQMGPAVSQQQQRKILDALQQASNAGCKVHRAELELPEHLSGGFYVPPSVLTEVPVDSAVWTDEGVESTR</sequence>
<dbReference type="Proteomes" id="UP001189429">
    <property type="component" value="Unassembled WGS sequence"/>
</dbReference>
<comment type="caution">
    <text evidence="7">The sequence shown here is derived from an EMBL/GenBank/DDBJ whole genome shotgun (WGS) entry which is preliminary data.</text>
</comment>
<dbReference type="EMBL" id="CAUYUJ010021993">
    <property type="protein sequence ID" value="CAK0908321.1"/>
    <property type="molecule type" value="Genomic_DNA"/>
</dbReference>
<organism evidence="7 8">
    <name type="scientific">Prorocentrum cordatum</name>
    <dbReference type="NCBI Taxonomy" id="2364126"/>
    <lineage>
        <taxon>Eukaryota</taxon>
        <taxon>Sar</taxon>
        <taxon>Alveolata</taxon>
        <taxon>Dinophyceae</taxon>
        <taxon>Prorocentrales</taxon>
        <taxon>Prorocentraceae</taxon>
        <taxon>Prorocentrum</taxon>
    </lineage>
</organism>
<dbReference type="Gene3D" id="3.40.309.10">
    <property type="entry name" value="Aldehyde Dehydrogenase, Chain A, domain 2"/>
    <property type="match status" value="1"/>
</dbReference>
<dbReference type="InterPro" id="IPR029510">
    <property type="entry name" value="Ald_DH_CS_GLU"/>
</dbReference>
<dbReference type="SUPFAM" id="SSF53720">
    <property type="entry name" value="ALDH-like"/>
    <property type="match status" value="1"/>
</dbReference>
<dbReference type="PROSITE" id="PS00687">
    <property type="entry name" value="ALDEHYDE_DEHYDR_GLU"/>
    <property type="match status" value="1"/>
</dbReference>
<protein>
    <recommendedName>
        <fullName evidence="2">aldehyde dehydrogenase (NAD(+))</fullName>
        <ecNumber evidence="2">1.2.1.3</ecNumber>
    </recommendedName>
</protein>
<comment type="catalytic activity">
    <reaction evidence="3">
        <text>an aldehyde + NAD(+) + H2O = a carboxylate + NADH + 2 H(+)</text>
        <dbReference type="Rhea" id="RHEA:16185"/>
        <dbReference type="ChEBI" id="CHEBI:15377"/>
        <dbReference type="ChEBI" id="CHEBI:15378"/>
        <dbReference type="ChEBI" id="CHEBI:17478"/>
        <dbReference type="ChEBI" id="CHEBI:29067"/>
        <dbReference type="ChEBI" id="CHEBI:57540"/>
        <dbReference type="ChEBI" id="CHEBI:57945"/>
        <dbReference type="EC" id="1.2.1.3"/>
    </reaction>
</comment>
<feature type="domain" description="Aldehyde dehydrogenase" evidence="6">
    <location>
        <begin position="22"/>
        <end position="200"/>
    </location>
</feature>
<keyword evidence="8" id="KW-1185">Reference proteome</keyword>
<comment type="similarity">
    <text evidence="5">Belongs to the aldehyde dehydrogenase family.</text>
</comment>
<evidence type="ECO:0000259" key="6">
    <source>
        <dbReference type="Pfam" id="PF00171"/>
    </source>
</evidence>
<dbReference type="InterPro" id="IPR016160">
    <property type="entry name" value="Ald_DH_CS_CYS"/>
</dbReference>
<dbReference type="EC" id="1.2.1.3" evidence="2"/>
<evidence type="ECO:0000256" key="5">
    <source>
        <dbReference type="RuleBase" id="RU003345"/>
    </source>
</evidence>
<evidence type="ECO:0000256" key="2">
    <source>
        <dbReference type="ARBA" id="ARBA00024226"/>
    </source>
</evidence>
<evidence type="ECO:0000256" key="4">
    <source>
        <dbReference type="PROSITE-ProRule" id="PRU10007"/>
    </source>
</evidence>
<dbReference type="Gene3D" id="3.40.605.10">
    <property type="entry name" value="Aldehyde Dehydrogenase, Chain A, domain 1"/>
    <property type="match status" value="1"/>
</dbReference>
<evidence type="ECO:0000313" key="8">
    <source>
        <dbReference type="Proteomes" id="UP001189429"/>
    </source>
</evidence>
<evidence type="ECO:0000256" key="1">
    <source>
        <dbReference type="ARBA" id="ARBA00023002"/>
    </source>
</evidence>